<evidence type="ECO:0000256" key="3">
    <source>
        <dbReference type="ARBA" id="ARBA00021315"/>
    </source>
</evidence>
<dbReference type="GO" id="GO:0043590">
    <property type="term" value="C:bacterial nucleoid"/>
    <property type="evidence" value="ECO:0007669"/>
    <property type="project" value="TreeGrafter"/>
</dbReference>
<organism evidence="12 13">
    <name type="scientific">Candidatus Glassbacteria bacterium RIFCSPLOWO2_12_FULL_58_11</name>
    <dbReference type="NCBI Taxonomy" id="1817867"/>
    <lineage>
        <taxon>Bacteria</taxon>
        <taxon>Candidatus Glassiibacteriota</taxon>
    </lineage>
</organism>
<keyword evidence="10" id="KW-0175">Coiled coil</keyword>
<comment type="caution">
    <text evidence="12">The sequence shown here is derived from an EMBL/GenBank/DDBJ whole genome shotgun (WGS) entry which is preliminary data.</text>
</comment>
<reference evidence="12 13" key="1">
    <citation type="journal article" date="2016" name="Nat. Commun.">
        <title>Thousands of microbial genomes shed light on interconnected biogeochemical processes in an aquifer system.</title>
        <authorList>
            <person name="Anantharaman K."/>
            <person name="Brown C.T."/>
            <person name="Hug L.A."/>
            <person name="Sharon I."/>
            <person name="Castelle C.J."/>
            <person name="Probst A.J."/>
            <person name="Thomas B.C."/>
            <person name="Singh A."/>
            <person name="Wilkins M.J."/>
            <person name="Karaoz U."/>
            <person name="Brodie E.L."/>
            <person name="Williams K.H."/>
            <person name="Hubbard S.S."/>
            <person name="Banfield J.F."/>
        </authorList>
    </citation>
    <scope>NUCLEOTIDE SEQUENCE [LARGE SCALE GENOMIC DNA]</scope>
</reference>
<keyword evidence="6" id="KW-0067">ATP-binding</keyword>
<dbReference type="InterPro" id="IPR027417">
    <property type="entry name" value="P-loop_NTPase"/>
</dbReference>
<dbReference type="GO" id="GO:0006310">
    <property type="term" value="P:DNA recombination"/>
    <property type="evidence" value="ECO:0007669"/>
    <property type="project" value="InterPro"/>
</dbReference>
<evidence type="ECO:0000256" key="8">
    <source>
        <dbReference type="ARBA" id="ARBA00033408"/>
    </source>
</evidence>
<dbReference type="InterPro" id="IPR004604">
    <property type="entry name" value="DNA_recomb/repair_RecN"/>
</dbReference>
<evidence type="ECO:0000256" key="9">
    <source>
        <dbReference type="PIRNR" id="PIRNR003128"/>
    </source>
</evidence>
<proteinExistence type="inferred from homology"/>
<evidence type="ECO:0000259" key="11">
    <source>
        <dbReference type="Pfam" id="PF02463"/>
    </source>
</evidence>
<evidence type="ECO:0000256" key="2">
    <source>
        <dbReference type="ARBA" id="ARBA00009441"/>
    </source>
</evidence>
<dbReference type="InterPro" id="IPR003395">
    <property type="entry name" value="RecF/RecN/SMC_N"/>
</dbReference>
<sequence length="576" mass="62545">MLQVLRVTDFVLFDRVDIEFGDHLNVISGETGAGKSILLGAVELLLGGETSSLMLRAGAEKALVEGLFSLGEAQLGQLKEEGVLTADSGPEIVIRREISASGRSRCFVDGALANLAMLRRLGEELIQVHGQQEHQMLVKPVRQLELLDFFGGLEPQRKTFAALLNRYRQGSRRLAELEEGLERRQREAELARFQRDEIDRAGLSLEEEKALEEEIQLLENSEKISEALSGLLEALEGEAGGLFSAEGRDVTVLSSLGGLRRVLESLSAMTGRAAPLLEQFEGARYALEEVARGLRDLQAGLEHDPGRLEQVRNRLDELFKLKKKYGSGLEEVFAFREKLEARLAEAGQDEYELAGLRAEIRELSASLAEAAANLTQARKQSAVRLGKEVSRRLSGLGMSGGRFEIEFAGTEAAGSGTEYLTSGADRITFLLSTNPGIPLMPLSEVASGGELSRIMLAVKSSLVEIESPSTMIFDEVDAGIGGKVGGMVGVYLDEIAQKNQVLVITHLASIAGFADIHLLVEKFTEDGRTTTRVRGLTKQERPAEIARMLGGDAGSETSLAHARQILQASRKGEPAR</sequence>
<name>A0A1F5Z329_9BACT</name>
<dbReference type="SUPFAM" id="SSF52540">
    <property type="entry name" value="P-loop containing nucleoside triphosphate hydrolases"/>
    <property type="match status" value="1"/>
</dbReference>
<dbReference type="GO" id="GO:0009432">
    <property type="term" value="P:SOS response"/>
    <property type="evidence" value="ECO:0007669"/>
    <property type="project" value="TreeGrafter"/>
</dbReference>
<dbReference type="NCBIfam" id="TIGR00634">
    <property type="entry name" value="recN"/>
    <property type="match status" value="1"/>
</dbReference>
<feature type="coiled-coil region" evidence="10">
    <location>
        <begin position="353"/>
        <end position="380"/>
    </location>
</feature>
<feature type="domain" description="RecF/RecN/SMC N-terminal" evidence="11">
    <location>
        <begin position="2"/>
        <end position="514"/>
    </location>
</feature>
<feature type="coiled-coil region" evidence="10">
    <location>
        <begin position="167"/>
        <end position="194"/>
    </location>
</feature>
<dbReference type="PANTHER" id="PTHR11059:SF0">
    <property type="entry name" value="DNA REPAIR PROTEIN RECN"/>
    <property type="match status" value="1"/>
</dbReference>
<keyword evidence="4" id="KW-0547">Nucleotide-binding</keyword>
<dbReference type="GO" id="GO:0005524">
    <property type="term" value="F:ATP binding"/>
    <property type="evidence" value="ECO:0007669"/>
    <property type="project" value="UniProtKB-KW"/>
</dbReference>
<evidence type="ECO:0000256" key="4">
    <source>
        <dbReference type="ARBA" id="ARBA00022741"/>
    </source>
</evidence>
<dbReference type="AlphaFoldDB" id="A0A1F5Z329"/>
<dbReference type="PIRSF" id="PIRSF003128">
    <property type="entry name" value="RecN"/>
    <property type="match status" value="1"/>
</dbReference>
<evidence type="ECO:0000256" key="1">
    <source>
        <dbReference type="ARBA" id="ARBA00003618"/>
    </source>
</evidence>
<evidence type="ECO:0000256" key="7">
    <source>
        <dbReference type="ARBA" id="ARBA00023204"/>
    </source>
</evidence>
<evidence type="ECO:0000256" key="6">
    <source>
        <dbReference type="ARBA" id="ARBA00022840"/>
    </source>
</evidence>
<gene>
    <name evidence="12" type="ORF">A3F83_10025</name>
</gene>
<dbReference type="Pfam" id="PF02463">
    <property type="entry name" value="SMC_N"/>
    <property type="match status" value="1"/>
</dbReference>
<dbReference type="PANTHER" id="PTHR11059">
    <property type="entry name" value="DNA REPAIR PROTEIN RECN"/>
    <property type="match status" value="1"/>
</dbReference>
<comment type="similarity">
    <text evidence="2 9">Belongs to the RecN family.</text>
</comment>
<accession>A0A1F5Z329</accession>
<dbReference type="Gene3D" id="3.40.50.300">
    <property type="entry name" value="P-loop containing nucleotide triphosphate hydrolases"/>
    <property type="match status" value="2"/>
</dbReference>
<keyword evidence="7 9" id="KW-0234">DNA repair</keyword>
<dbReference type="STRING" id="1817867.A3F83_10025"/>
<evidence type="ECO:0000256" key="10">
    <source>
        <dbReference type="SAM" id="Coils"/>
    </source>
</evidence>
<evidence type="ECO:0000256" key="5">
    <source>
        <dbReference type="ARBA" id="ARBA00022763"/>
    </source>
</evidence>
<keyword evidence="5 9" id="KW-0227">DNA damage</keyword>
<evidence type="ECO:0000313" key="13">
    <source>
        <dbReference type="Proteomes" id="UP000179129"/>
    </source>
</evidence>
<comment type="function">
    <text evidence="1 9">May be involved in recombinational repair of damaged DNA.</text>
</comment>
<dbReference type="CDD" id="cd03241">
    <property type="entry name" value="ABC_RecN"/>
    <property type="match status" value="2"/>
</dbReference>
<protein>
    <recommendedName>
        <fullName evidence="3 9">DNA repair protein RecN</fullName>
    </recommendedName>
    <alternativeName>
        <fullName evidence="8 9">Recombination protein N</fullName>
    </alternativeName>
</protein>
<dbReference type="EMBL" id="MFIX01000003">
    <property type="protein sequence ID" value="OGG06868.1"/>
    <property type="molecule type" value="Genomic_DNA"/>
</dbReference>
<evidence type="ECO:0000313" key="12">
    <source>
        <dbReference type="EMBL" id="OGG06868.1"/>
    </source>
</evidence>
<dbReference type="Proteomes" id="UP000179129">
    <property type="component" value="Unassembled WGS sequence"/>
</dbReference>
<dbReference type="GO" id="GO:0006281">
    <property type="term" value="P:DNA repair"/>
    <property type="evidence" value="ECO:0007669"/>
    <property type="project" value="UniProtKB-KW"/>
</dbReference>